<protein>
    <submittedName>
        <fullName evidence="2">NfeD family protein</fullName>
    </submittedName>
</protein>
<accession>A0ABW7NCS4</accession>
<evidence type="ECO:0000313" key="2">
    <source>
        <dbReference type="EMBL" id="MFH6984564.1"/>
    </source>
</evidence>
<dbReference type="EMBL" id="JBIPKE010000018">
    <property type="protein sequence ID" value="MFH6984564.1"/>
    <property type="molecule type" value="Genomic_DNA"/>
</dbReference>
<keyword evidence="1" id="KW-1133">Transmembrane helix</keyword>
<comment type="caution">
    <text evidence="2">The sequence shown here is derived from an EMBL/GenBank/DDBJ whole genome shotgun (WGS) entry which is preliminary data.</text>
</comment>
<feature type="transmembrane region" description="Helical" evidence="1">
    <location>
        <begin position="18"/>
        <end position="39"/>
    </location>
</feature>
<name>A0ABW7NCS4_9BACT</name>
<evidence type="ECO:0000313" key="3">
    <source>
        <dbReference type="Proteomes" id="UP001610063"/>
    </source>
</evidence>
<keyword evidence="1" id="KW-0812">Transmembrane</keyword>
<dbReference type="Proteomes" id="UP001610063">
    <property type="component" value="Unassembled WGS sequence"/>
</dbReference>
<feature type="transmembrane region" description="Helical" evidence="1">
    <location>
        <begin position="69"/>
        <end position="88"/>
    </location>
</feature>
<keyword evidence="1" id="KW-0472">Membrane</keyword>
<dbReference type="InterPro" id="IPR012340">
    <property type="entry name" value="NA-bd_OB-fold"/>
</dbReference>
<proteinExistence type="predicted"/>
<dbReference type="RefSeq" id="WP_159582311.1">
    <property type="nucleotide sequence ID" value="NZ_JBIPKE010000018.1"/>
</dbReference>
<organism evidence="2 3">
    <name type="scientific">Marinoscillum luteum</name>
    <dbReference type="NCBI Taxonomy" id="861051"/>
    <lineage>
        <taxon>Bacteria</taxon>
        <taxon>Pseudomonadati</taxon>
        <taxon>Bacteroidota</taxon>
        <taxon>Cytophagia</taxon>
        <taxon>Cytophagales</taxon>
        <taxon>Reichenbachiellaceae</taxon>
        <taxon>Marinoscillum</taxon>
    </lineage>
</organism>
<feature type="transmembrane region" description="Helical" evidence="1">
    <location>
        <begin position="94"/>
        <end position="115"/>
    </location>
</feature>
<gene>
    <name evidence="2" type="ORF">ACHKAR_14010</name>
</gene>
<evidence type="ECO:0000256" key="1">
    <source>
        <dbReference type="SAM" id="Phobius"/>
    </source>
</evidence>
<reference evidence="2 3" key="1">
    <citation type="journal article" date="2013" name="Int. J. Syst. Evol. Microbiol.">
        <title>Marinoscillum luteum sp. nov., isolated from marine sediment.</title>
        <authorList>
            <person name="Cha I.T."/>
            <person name="Park S.J."/>
            <person name="Kim S.J."/>
            <person name="Kim J.G."/>
            <person name="Jung M.Y."/>
            <person name="Shin K.S."/>
            <person name="Kwon K.K."/>
            <person name="Yang S.H."/>
            <person name="Seo Y.S."/>
            <person name="Rhee S.K."/>
        </authorList>
    </citation>
    <scope>NUCLEOTIDE SEQUENCE [LARGE SCALE GENOMIC DNA]</scope>
    <source>
        <strain evidence="2 3">KCTC 23939</strain>
    </source>
</reference>
<sequence length="194" mass="20978">MDFNFSDWWNSLTTLQQIYWGFAIPFSLIFLLQMIMTFVGGDMDTDGSADFDVETDDGAGFQFFTIKNFVGFFTLFSWTGIACLDSGLSGGLSVVISIGAGILMMVIMAAIFYYFSKLTDSGNMSAKNAIGGIGEVYLPILSGRSNIGKVSIKVQGSLRELDAITDDDQDLPTGAVVTVTDITSNDTLIVTKSK</sequence>
<keyword evidence="3" id="KW-1185">Reference proteome</keyword>
<dbReference type="Gene3D" id="2.40.50.140">
    <property type="entry name" value="Nucleic acid-binding proteins"/>
    <property type="match status" value="1"/>
</dbReference>